<gene>
    <name evidence="1" type="ORF">JI749_06695</name>
</gene>
<keyword evidence="2" id="KW-1185">Reference proteome</keyword>
<organism evidence="1 2">
    <name type="scientific">Devosia oryziradicis</name>
    <dbReference type="NCBI Taxonomy" id="2801335"/>
    <lineage>
        <taxon>Bacteria</taxon>
        <taxon>Pseudomonadati</taxon>
        <taxon>Pseudomonadota</taxon>
        <taxon>Alphaproteobacteria</taxon>
        <taxon>Hyphomicrobiales</taxon>
        <taxon>Devosiaceae</taxon>
        <taxon>Devosia</taxon>
    </lineage>
</organism>
<dbReference type="EMBL" id="CP068047">
    <property type="protein sequence ID" value="QQR37769.1"/>
    <property type="molecule type" value="Genomic_DNA"/>
</dbReference>
<evidence type="ECO:0000313" key="2">
    <source>
        <dbReference type="Proteomes" id="UP000595460"/>
    </source>
</evidence>
<evidence type="ECO:0000313" key="1">
    <source>
        <dbReference type="EMBL" id="QQR37769.1"/>
    </source>
</evidence>
<dbReference type="Proteomes" id="UP000595460">
    <property type="component" value="Chromosome"/>
</dbReference>
<sequence length="74" mass="8885">MRKNSQVADRIRQTAYFLWEQDGRPEGRAFHYWVTAKEMLLRELAYDKWLAEGTPVDRAEEIWREAAQELEAEK</sequence>
<reference evidence="1 2" key="1">
    <citation type="submission" date="2021-01" db="EMBL/GenBank/DDBJ databases">
        <title>Genome seq and assembly of Devosia sp. G19.</title>
        <authorList>
            <person name="Chhetri G."/>
        </authorList>
    </citation>
    <scope>NUCLEOTIDE SEQUENCE [LARGE SCALE GENOMIC DNA]</scope>
    <source>
        <strain evidence="1 2">G19</strain>
    </source>
</reference>
<dbReference type="Pfam" id="PF11154">
    <property type="entry name" value="DUF2934"/>
    <property type="match status" value="2"/>
</dbReference>
<accession>A0ABX7C3D8</accession>
<name>A0ABX7C3D8_9HYPH</name>
<proteinExistence type="predicted"/>
<protein>
    <submittedName>
        <fullName evidence="1">DUF2934 domain-containing protein</fullName>
    </submittedName>
</protein>
<dbReference type="RefSeq" id="WP_201662637.1">
    <property type="nucleotide sequence ID" value="NZ_CP068047.1"/>
</dbReference>
<dbReference type="InterPro" id="IPR021327">
    <property type="entry name" value="DUF2934"/>
</dbReference>